<keyword evidence="2" id="KW-1133">Transmembrane helix</keyword>
<evidence type="ECO:0000259" key="3">
    <source>
        <dbReference type="Pfam" id="PF24053"/>
    </source>
</evidence>
<keyword evidence="2" id="KW-0812">Transmembrane</keyword>
<evidence type="ECO:0000256" key="1">
    <source>
        <dbReference type="SAM" id="MobiDB-lite"/>
    </source>
</evidence>
<dbReference type="Proteomes" id="UP000322667">
    <property type="component" value="Chromosome A02"/>
</dbReference>
<keyword evidence="5" id="KW-1185">Reference proteome</keyword>
<dbReference type="PANTHER" id="PTHR34200:SF2">
    <property type="entry name" value="TRANSMEMBRANE PROTEIN"/>
    <property type="match status" value="1"/>
</dbReference>
<dbReference type="Pfam" id="PF24053">
    <property type="entry name" value="DUF7356"/>
    <property type="match status" value="1"/>
</dbReference>
<feature type="domain" description="DUF7356" evidence="3">
    <location>
        <begin position="224"/>
        <end position="324"/>
    </location>
</feature>
<feature type="compositionally biased region" description="Low complexity" evidence="1">
    <location>
        <begin position="96"/>
        <end position="113"/>
    </location>
</feature>
<accession>A0A5D2REB4</accession>
<dbReference type="AlphaFoldDB" id="A0A5D2REB4"/>
<name>A0A5D2REB4_GOSTO</name>
<dbReference type="InterPro" id="IPR055780">
    <property type="entry name" value="DUF7356"/>
</dbReference>
<gene>
    <name evidence="4" type="ORF">ES332_A02G003500v1</name>
</gene>
<sequence length="447" mass="49316">MITENKREVWWTKSAEWQESEQNREKEPYPDKVVHLWFSTRSIILLLFKKVMDRNAMTTSILLFLIVTDVSNASSSSSLKLRYLANESPSKNDTVSTSTTPPSSPLPILLSASGKKKLDPKLDPNSSNKTDFVMPLLGDKKDPKPLGKPKNVSASPQKEKVSGNNPSLTSNPKSDKTMKENKEKKINVGGGNNLNSTNTVKRGYTNKDKEKKKTTKSNVIGNDSKSNIDDTCAGIASRCEDQNSLIACVKGFATGSKEGIVLVHNKGEKTLDVNLIGPFGASFPKRLRVPKHGIEKLNISLTISEPIALVLTAGNGDCFLPLNAQASETYFFSKLPSYDRLLTPINGAYFLIVAFIIFGGSLACCMFRKSRRHDSGIPYQELEMGLPESMATTNVETAEGWDQVWDDDWDEDMAVRSPLGRNVANISANGLTVRSSNKDGWENDWDD</sequence>
<keyword evidence="2" id="KW-0472">Membrane</keyword>
<evidence type="ECO:0000313" key="5">
    <source>
        <dbReference type="Proteomes" id="UP000322667"/>
    </source>
</evidence>
<feature type="transmembrane region" description="Helical" evidence="2">
    <location>
        <begin position="347"/>
        <end position="367"/>
    </location>
</feature>
<feature type="region of interest" description="Disordered" evidence="1">
    <location>
        <begin position="87"/>
        <end position="223"/>
    </location>
</feature>
<dbReference type="EMBL" id="CM017611">
    <property type="protein sequence ID" value="TYI38115.1"/>
    <property type="molecule type" value="Genomic_DNA"/>
</dbReference>
<feature type="compositionally biased region" description="Basic and acidic residues" evidence="1">
    <location>
        <begin position="173"/>
        <end position="186"/>
    </location>
</feature>
<protein>
    <recommendedName>
        <fullName evidence="3">DUF7356 domain-containing protein</fullName>
    </recommendedName>
</protein>
<feature type="compositionally biased region" description="Polar residues" evidence="1">
    <location>
        <begin position="152"/>
        <end position="172"/>
    </location>
</feature>
<proteinExistence type="predicted"/>
<evidence type="ECO:0000313" key="4">
    <source>
        <dbReference type="EMBL" id="TYI38115.1"/>
    </source>
</evidence>
<evidence type="ECO:0000256" key="2">
    <source>
        <dbReference type="SAM" id="Phobius"/>
    </source>
</evidence>
<dbReference type="PANTHER" id="PTHR34200">
    <property type="entry name" value="DENTIN SIALOPHOSPHOPROTEIN-LIKE ISOFORM X1"/>
    <property type="match status" value="1"/>
</dbReference>
<reference evidence="4 5" key="1">
    <citation type="submission" date="2019-07" db="EMBL/GenBank/DDBJ databases">
        <title>WGS assembly of Gossypium tomentosum.</title>
        <authorList>
            <person name="Chen Z.J."/>
            <person name="Sreedasyam A."/>
            <person name="Ando A."/>
            <person name="Song Q."/>
            <person name="De L."/>
            <person name="Hulse-Kemp A."/>
            <person name="Ding M."/>
            <person name="Ye W."/>
            <person name="Kirkbride R."/>
            <person name="Jenkins J."/>
            <person name="Plott C."/>
            <person name="Lovell J."/>
            <person name="Lin Y.-M."/>
            <person name="Vaughn R."/>
            <person name="Liu B."/>
            <person name="Li W."/>
            <person name="Simpson S."/>
            <person name="Scheffler B."/>
            <person name="Saski C."/>
            <person name="Grover C."/>
            <person name="Hu G."/>
            <person name="Conover J."/>
            <person name="Carlson J."/>
            <person name="Shu S."/>
            <person name="Boston L."/>
            <person name="Williams M."/>
            <person name="Peterson D."/>
            <person name="Mcgee K."/>
            <person name="Jones D."/>
            <person name="Wendel J."/>
            <person name="Stelly D."/>
            <person name="Grimwood J."/>
            <person name="Schmutz J."/>
        </authorList>
    </citation>
    <scope>NUCLEOTIDE SEQUENCE [LARGE SCALE GENOMIC DNA]</scope>
    <source>
        <strain evidence="4">7179.01</strain>
    </source>
</reference>
<organism evidence="4 5">
    <name type="scientific">Gossypium tomentosum</name>
    <name type="common">Hawaiian cotton</name>
    <name type="synonym">Gossypium sandvicense</name>
    <dbReference type="NCBI Taxonomy" id="34277"/>
    <lineage>
        <taxon>Eukaryota</taxon>
        <taxon>Viridiplantae</taxon>
        <taxon>Streptophyta</taxon>
        <taxon>Embryophyta</taxon>
        <taxon>Tracheophyta</taxon>
        <taxon>Spermatophyta</taxon>
        <taxon>Magnoliopsida</taxon>
        <taxon>eudicotyledons</taxon>
        <taxon>Gunneridae</taxon>
        <taxon>Pentapetalae</taxon>
        <taxon>rosids</taxon>
        <taxon>malvids</taxon>
        <taxon>Malvales</taxon>
        <taxon>Malvaceae</taxon>
        <taxon>Malvoideae</taxon>
        <taxon>Gossypium</taxon>
    </lineage>
</organism>